<evidence type="ECO:0000313" key="3">
    <source>
        <dbReference type="Ensembl" id="ENSCSAVP00000006271.1"/>
    </source>
</evidence>
<dbReference type="PROSITE" id="PS50195">
    <property type="entry name" value="PX"/>
    <property type="match status" value="1"/>
</dbReference>
<dbReference type="InParanoid" id="H2YLR9"/>
<protein>
    <recommendedName>
        <fullName evidence="2">PX domain-containing protein</fullName>
    </recommendedName>
</protein>
<feature type="region of interest" description="Disordered" evidence="1">
    <location>
        <begin position="59"/>
        <end position="79"/>
    </location>
</feature>
<dbReference type="AlphaFoldDB" id="H2YLR9"/>
<dbReference type="Proteomes" id="UP000007875">
    <property type="component" value="Unassembled WGS sequence"/>
</dbReference>
<dbReference type="InterPro" id="IPR036871">
    <property type="entry name" value="PX_dom_sf"/>
</dbReference>
<name>H2YLR9_CIOSA</name>
<sequence length="226" mass="26823">YNNQNKQPNTLLTHQFPFLQPSKDRFFRHIRIQEANAVEELFEGGRRYTLYKITYFAPPNKPQQHRETHNFTSGRLDGRLDGRLGGTEADLHEFQVRRRFREFLVLQDRLNEKRNIKKMMLKIRGPSRMFPMPIGNLDEGYIEKRRKLLQAFLRELCSQPEISETTELRQFLAYNTDPRIAYVRKSSDYIPRFDKMFKNAVQELIGAAGNKFSDKFPSDIDDELMN</sequence>
<dbReference type="SMART" id="SM00312">
    <property type="entry name" value="PX"/>
    <property type="match status" value="1"/>
</dbReference>
<evidence type="ECO:0000259" key="2">
    <source>
        <dbReference type="PROSITE" id="PS50195"/>
    </source>
</evidence>
<evidence type="ECO:0000313" key="4">
    <source>
        <dbReference type="Proteomes" id="UP000007875"/>
    </source>
</evidence>
<reference evidence="3" key="2">
    <citation type="submission" date="2025-08" db="UniProtKB">
        <authorList>
            <consortium name="Ensembl"/>
        </authorList>
    </citation>
    <scope>IDENTIFICATION</scope>
</reference>
<dbReference type="SUPFAM" id="SSF64268">
    <property type="entry name" value="PX domain"/>
    <property type="match status" value="1"/>
</dbReference>
<dbReference type="PANTHER" id="PTHR22775">
    <property type="entry name" value="SORTING NEXIN"/>
    <property type="match status" value="1"/>
</dbReference>
<organism evidence="3 4">
    <name type="scientific">Ciona savignyi</name>
    <name type="common">Pacific transparent sea squirt</name>
    <dbReference type="NCBI Taxonomy" id="51511"/>
    <lineage>
        <taxon>Eukaryota</taxon>
        <taxon>Metazoa</taxon>
        <taxon>Chordata</taxon>
        <taxon>Tunicata</taxon>
        <taxon>Ascidiacea</taxon>
        <taxon>Phlebobranchia</taxon>
        <taxon>Cionidae</taxon>
        <taxon>Ciona</taxon>
    </lineage>
</organism>
<dbReference type="PANTHER" id="PTHR22775:SF31">
    <property type="entry name" value="SORTING NEXIN-19"/>
    <property type="match status" value="1"/>
</dbReference>
<dbReference type="eggNOG" id="ENOG502QQBH">
    <property type="taxonomic scope" value="Eukaryota"/>
</dbReference>
<dbReference type="Pfam" id="PF00787">
    <property type="entry name" value="PX"/>
    <property type="match status" value="1"/>
</dbReference>
<dbReference type="GO" id="GO:0035091">
    <property type="term" value="F:phosphatidylinositol binding"/>
    <property type="evidence" value="ECO:0007669"/>
    <property type="project" value="InterPro"/>
</dbReference>
<dbReference type="Ensembl" id="ENSCSAVT00000006350.1">
    <property type="protein sequence ID" value="ENSCSAVP00000006271.1"/>
    <property type="gene ID" value="ENSCSAVG00000003752.1"/>
</dbReference>
<feature type="domain" description="PX" evidence="2">
    <location>
        <begin position="29"/>
        <end position="179"/>
    </location>
</feature>
<evidence type="ECO:0000256" key="1">
    <source>
        <dbReference type="SAM" id="MobiDB-lite"/>
    </source>
</evidence>
<proteinExistence type="predicted"/>
<keyword evidence="4" id="KW-1185">Reference proteome</keyword>
<dbReference type="STRING" id="51511.ENSCSAVP00000006271"/>
<dbReference type="InterPro" id="IPR001683">
    <property type="entry name" value="PX_dom"/>
</dbReference>
<reference evidence="4" key="1">
    <citation type="submission" date="2003-08" db="EMBL/GenBank/DDBJ databases">
        <authorList>
            <person name="Birren B."/>
            <person name="Nusbaum C."/>
            <person name="Abebe A."/>
            <person name="Abouelleil A."/>
            <person name="Adekoya E."/>
            <person name="Ait-zahra M."/>
            <person name="Allen N."/>
            <person name="Allen T."/>
            <person name="An P."/>
            <person name="Anderson M."/>
            <person name="Anderson S."/>
            <person name="Arachchi H."/>
            <person name="Armbruster J."/>
            <person name="Bachantsang P."/>
            <person name="Baldwin J."/>
            <person name="Barry A."/>
            <person name="Bayul T."/>
            <person name="Blitshsteyn B."/>
            <person name="Bloom T."/>
            <person name="Blye J."/>
            <person name="Boguslavskiy L."/>
            <person name="Borowsky M."/>
            <person name="Boukhgalter B."/>
            <person name="Brunache A."/>
            <person name="Butler J."/>
            <person name="Calixte N."/>
            <person name="Calvo S."/>
            <person name="Camarata J."/>
            <person name="Campo K."/>
            <person name="Chang J."/>
            <person name="Cheshatsang Y."/>
            <person name="Citroen M."/>
            <person name="Collymore A."/>
            <person name="Considine T."/>
            <person name="Cook A."/>
            <person name="Cooke P."/>
            <person name="Corum B."/>
            <person name="Cuomo C."/>
            <person name="David R."/>
            <person name="Dawoe T."/>
            <person name="Degray S."/>
            <person name="Dodge S."/>
            <person name="Dooley K."/>
            <person name="Dorje P."/>
            <person name="Dorjee K."/>
            <person name="Dorris L."/>
            <person name="Duffey N."/>
            <person name="Dupes A."/>
            <person name="Elkins T."/>
            <person name="Engels R."/>
            <person name="Erickson J."/>
            <person name="Farina A."/>
            <person name="Faro S."/>
            <person name="Ferreira P."/>
            <person name="Fischer H."/>
            <person name="Fitzgerald M."/>
            <person name="Foley K."/>
            <person name="Gage D."/>
            <person name="Galagan J."/>
            <person name="Gearin G."/>
            <person name="Gnerre S."/>
            <person name="Gnirke A."/>
            <person name="Goyette A."/>
            <person name="Graham J."/>
            <person name="Grandbois E."/>
            <person name="Gyaltsen K."/>
            <person name="Hafez N."/>
            <person name="Hagopian D."/>
            <person name="Hagos B."/>
            <person name="Hall J."/>
            <person name="Hatcher B."/>
            <person name="Heller A."/>
            <person name="Higgins H."/>
            <person name="Honan T."/>
            <person name="Horn A."/>
            <person name="Houde N."/>
            <person name="Hughes L."/>
            <person name="Hulme W."/>
            <person name="Husby E."/>
            <person name="Iliev I."/>
            <person name="Jaffe D."/>
            <person name="Jones C."/>
            <person name="Kamal M."/>
            <person name="Kamat A."/>
            <person name="Kamvysselis M."/>
            <person name="Karlsson E."/>
            <person name="Kells C."/>
            <person name="Kieu A."/>
            <person name="Kisner P."/>
            <person name="Kodira C."/>
            <person name="Kulbokas E."/>
            <person name="Labutti K."/>
            <person name="Lama D."/>
            <person name="Landers T."/>
            <person name="Leger J."/>
            <person name="Levine S."/>
            <person name="Lewis D."/>
            <person name="Lewis T."/>
            <person name="Lindblad-toh K."/>
            <person name="Liu X."/>
            <person name="Lokyitsang T."/>
            <person name="Lokyitsang Y."/>
            <person name="Lucien O."/>
            <person name="Lui A."/>
            <person name="Ma L.J."/>
            <person name="Mabbitt R."/>
            <person name="Macdonald J."/>
            <person name="Maclean C."/>
            <person name="Major J."/>
            <person name="Manning J."/>
            <person name="Marabella R."/>
            <person name="Maru K."/>
            <person name="Matthews C."/>
            <person name="Mauceli E."/>
            <person name="Mccarthy M."/>
            <person name="Mcdonough S."/>
            <person name="Mcghee T."/>
            <person name="Meldrim J."/>
            <person name="Meneus L."/>
            <person name="Mesirov J."/>
            <person name="Mihalev A."/>
            <person name="Mihova T."/>
            <person name="Mikkelsen T."/>
            <person name="Mlenga V."/>
            <person name="Moru K."/>
            <person name="Mozes J."/>
            <person name="Mulrain L."/>
            <person name="Munson G."/>
            <person name="Naylor J."/>
            <person name="Newes C."/>
            <person name="Nguyen C."/>
            <person name="Nguyen N."/>
            <person name="Nguyen T."/>
            <person name="Nicol R."/>
            <person name="Nielsen C."/>
            <person name="Nizzari M."/>
            <person name="Norbu C."/>
            <person name="Norbu N."/>
            <person name="O'donnell P."/>
            <person name="Okoawo O."/>
            <person name="O'leary S."/>
            <person name="Omotosho B."/>
            <person name="O'neill K."/>
            <person name="Osman S."/>
            <person name="Parker S."/>
            <person name="Perrin D."/>
            <person name="Phunkhang P."/>
            <person name="Piqani B."/>
            <person name="Purcell S."/>
            <person name="Rachupka T."/>
            <person name="Ramasamy U."/>
            <person name="Rameau R."/>
            <person name="Ray V."/>
            <person name="Raymond C."/>
            <person name="Retta R."/>
            <person name="Richardson S."/>
            <person name="Rise C."/>
            <person name="Rodriguez J."/>
            <person name="Rogers J."/>
            <person name="Rogov P."/>
            <person name="Rutman M."/>
            <person name="Schupbach R."/>
            <person name="Seaman C."/>
            <person name="Settipalli S."/>
            <person name="Sharpe T."/>
            <person name="Sheridan J."/>
            <person name="Sherpa N."/>
            <person name="Shi J."/>
            <person name="Smirnov S."/>
            <person name="Smith C."/>
            <person name="Sougnez C."/>
            <person name="Spencer B."/>
            <person name="Stalker J."/>
            <person name="Stange-thomann N."/>
            <person name="Stavropoulos S."/>
            <person name="Stetson K."/>
            <person name="Stone C."/>
            <person name="Stone S."/>
            <person name="Stubbs M."/>
            <person name="Talamas J."/>
            <person name="Tchuinga P."/>
            <person name="Tenzing P."/>
            <person name="Tesfaye S."/>
            <person name="Theodore J."/>
            <person name="Thoulutsang Y."/>
            <person name="Topham K."/>
            <person name="Towey S."/>
            <person name="Tsamla T."/>
            <person name="Tsomo N."/>
            <person name="Vallee D."/>
            <person name="Vassiliev H."/>
            <person name="Venkataraman V."/>
            <person name="Vinson J."/>
            <person name="Vo A."/>
            <person name="Wade C."/>
            <person name="Wang S."/>
            <person name="Wangchuk T."/>
            <person name="Wangdi T."/>
            <person name="Whittaker C."/>
            <person name="Wilkinson J."/>
            <person name="Wu Y."/>
            <person name="Wyman D."/>
            <person name="Yadav S."/>
            <person name="Yang S."/>
            <person name="Yang X."/>
            <person name="Yeager S."/>
            <person name="Yee E."/>
            <person name="Young G."/>
            <person name="Zainoun J."/>
            <person name="Zembeck L."/>
            <person name="Zimmer A."/>
            <person name="Zody M."/>
            <person name="Lander E."/>
        </authorList>
    </citation>
    <scope>NUCLEOTIDE SEQUENCE [LARGE SCALE GENOMIC DNA]</scope>
</reference>
<dbReference type="HOGENOM" id="CLU_1227202_0_0_1"/>
<reference evidence="3" key="3">
    <citation type="submission" date="2025-09" db="UniProtKB">
        <authorList>
            <consortium name="Ensembl"/>
        </authorList>
    </citation>
    <scope>IDENTIFICATION</scope>
</reference>
<accession>H2YLR9</accession>
<dbReference type="Gene3D" id="3.30.1520.10">
    <property type="entry name" value="Phox-like domain"/>
    <property type="match status" value="1"/>
</dbReference>